<evidence type="ECO:0000313" key="5">
    <source>
        <dbReference type="Proteomes" id="UP000243579"/>
    </source>
</evidence>
<gene>
    <name evidence="4" type="ORF">ACHHYP_07436</name>
</gene>
<feature type="compositionally biased region" description="Low complexity" evidence="1">
    <location>
        <begin position="15"/>
        <end position="26"/>
    </location>
</feature>
<accession>A0A1V9ZM35</accession>
<evidence type="ECO:0000256" key="1">
    <source>
        <dbReference type="SAM" id="MobiDB-lite"/>
    </source>
</evidence>
<feature type="transmembrane region" description="Helical" evidence="2">
    <location>
        <begin position="95"/>
        <end position="117"/>
    </location>
</feature>
<feature type="region of interest" description="Disordered" evidence="1">
    <location>
        <begin position="13"/>
        <end position="38"/>
    </location>
</feature>
<feature type="transmembrane region" description="Helical" evidence="2">
    <location>
        <begin position="200"/>
        <end position="222"/>
    </location>
</feature>
<name>A0A1V9ZM35_ACHHY</name>
<organism evidence="4 5">
    <name type="scientific">Achlya hypogyna</name>
    <name type="common">Oomycete</name>
    <name type="synonym">Protoachlya hypogyna</name>
    <dbReference type="NCBI Taxonomy" id="1202772"/>
    <lineage>
        <taxon>Eukaryota</taxon>
        <taxon>Sar</taxon>
        <taxon>Stramenopiles</taxon>
        <taxon>Oomycota</taxon>
        <taxon>Saprolegniomycetes</taxon>
        <taxon>Saprolegniales</taxon>
        <taxon>Achlyaceae</taxon>
        <taxon>Achlya</taxon>
    </lineage>
</organism>
<feature type="transmembrane region" description="Helical" evidence="2">
    <location>
        <begin position="242"/>
        <end position="266"/>
    </location>
</feature>
<keyword evidence="2" id="KW-1133">Transmembrane helix</keyword>
<dbReference type="OrthoDB" id="10429241at2759"/>
<comment type="caution">
    <text evidence="4">The sequence shown here is derived from an EMBL/GenBank/DDBJ whole genome shotgun (WGS) entry which is preliminary data.</text>
</comment>
<feature type="transmembrane region" description="Helical" evidence="2">
    <location>
        <begin position="129"/>
        <end position="151"/>
    </location>
</feature>
<dbReference type="Proteomes" id="UP000243579">
    <property type="component" value="Unassembled WGS sequence"/>
</dbReference>
<keyword evidence="2" id="KW-0812">Transmembrane</keyword>
<dbReference type="InterPro" id="IPR019402">
    <property type="entry name" value="CWH43_N"/>
</dbReference>
<evidence type="ECO:0000256" key="2">
    <source>
        <dbReference type="SAM" id="Phobius"/>
    </source>
</evidence>
<feature type="transmembrane region" description="Helical" evidence="2">
    <location>
        <begin position="45"/>
        <end position="68"/>
    </location>
</feature>
<sequence>MLQSDDDDIALEVASSRSRSSSSSSSTQGATDDSDLDDDSDKSSAALAAVPVLLAVVAIATDLGTILWGCRHPRVDCTQAYPTLAEASRFRPQQYLYMVGLCSTSVLWATTLGLLHWFLRLTLPSSQRLVAHVIAVVGGVASLALLCLAVFDTRAHPEGHTAAAVLVITSVWPTLLLVQHARRQSILFHRPPYGARKRRIMAVAIGEYGIVLGIVASVGYSWTLLDWVNPFQVASALTIFETLLVISWSAVVASVAAEIGALAPLVEHHDLLTLARQK</sequence>
<evidence type="ECO:0000259" key="3">
    <source>
        <dbReference type="Pfam" id="PF10277"/>
    </source>
</evidence>
<keyword evidence="2" id="KW-0472">Membrane</keyword>
<proteinExistence type="predicted"/>
<protein>
    <recommendedName>
        <fullName evidence="3">CWH43-like N-terminal domain-containing protein</fullName>
    </recommendedName>
</protein>
<dbReference type="EMBL" id="JNBR01000075">
    <property type="protein sequence ID" value="OQR99053.1"/>
    <property type="molecule type" value="Genomic_DNA"/>
</dbReference>
<keyword evidence="5" id="KW-1185">Reference proteome</keyword>
<evidence type="ECO:0000313" key="4">
    <source>
        <dbReference type="EMBL" id="OQR99053.1"/>
    </source>
</evidence>
<dbReference type="Pfam" id="PF10277">
    <property type="entry name" value="Frag1"/>
    <property type="match status" value="1"/>
</dbReference>
<feature type="domain" description="CWH43-like N-terminal" evidence="3">
    <location>
        <begin position="48"/>
        <end position="260"/>
    </location>
</feature>
<reference evidence="4 5" key="1">
    <citation type="journal article" date="2014" name="Genome Biol. Evol.">
        <title>The secreted proteins of Achlya hypogyna and Thraustotheca clavata identify the ancestral oomycete secretome and reveal gene acquisitions by horizontal gene transfer.</title>
        <authorList>
            <person name="Misner I."/>
            <person name="Blouin N."/>
            <person name="Leonard G."/>
            <person name="Richards T.A."/>
            <person name="Lane C.E."/>
        </authorList>
    </citation>
    <scope>NUCLEOTIDE SEQUENCE [LARGE SCALE GENOMIC DNA]</scope>
    <source>
        <strain evidence="4 5">ATCC 48635</strain>
    </source>
</reference>
<dbReference type="AlphaFoldDB" id="A0A1V9ZM35"/>